<dbReference type="EMBL" id="CAKJTJ010000027">
    <property type="protein sequence ID" value="CAG9622781.1"/>
    <property type="molecule type" value="Genomic_DNA"/>
</dbReference>
<evidence type="ECO:0000313" key="2">
    <source>
        <dbReference type="Proteomes" id="UP000789833"/>
    </source>
</evidence>
<name>A0ABM8YSA5_9BACI</name>
<accession>A0ABM8YSA5</accession>
<organism evidence="1 2">
    <name type="scientific">Sutcliffiella rhizosphaerae</name>
    <dbReference type="NCBI Taxonomy" id="2880967"/>
    <lineage>
        <taxon>Bacteria</taxon>
        <taxon>Bacillati</taxon>
        <taxon>Bacillota</taxon>
        <taxon>Bacilli</taxon>
        <taxon>Bacillales</taxon>
        <taxon>Bacillaceae</taxon>
        <taxon>Sutcliffiella</taxon>
    </lineage>
</organism>
<reference evidence="1 2" key="1">
    <citation type="submission" date="2021-10" db="EMBL/GenBank/DDBJ databases">
        <authorList>
            <person name="Criscuolo A."/>
        </authorList>
    </citation>
    <scope>NUCLEOTIDE SEQUENCE [LARGE SCALE GENOMIC DNA]</scope>
    <source>
        <strain evidence="2">CIP 111883</strain>
    </source>
</reference>
<sequence>MNVSDKYTIVELKLKVLYIVDYLIHDELYTKEHAAKGLKKLVDYLDEMNQSLSCNNLND</sequence>
<keyword evidence="2" id="KW-1185">Reference proteome</keyword>
<evidence type="ECO:0000313" key="1">
    <source>
        <dbReference type="EMBL" id="CAG9622781.1"/>
    </source>
</evidence>
<protein>
    <submittedName>
        <fullName evidence="1">Uncharacterized protein</fullName>
    </submittedName>
</protein>
<dbReference type="Proteomes" id="UP000789833">
    <property type="component" value="Unassembled WGS sequence"/>
</dbReference>
<comment type="caution">
    <text evidence="1">The sequence shown here is derived from an EMBL/GenBank/DDBJ whole genome shotgun (WGS) entry which is preliminary data.</text>
</comment>
<proteinExistence type="predicted"/>
<dbReference type="RefSeq" id="WP_230503629.1">
    <property type="nucleotide sequence ID" value="NZ_CAKJTJ010000027.1"/>
</dbReference>
<gene>
    <name evidence="1" type="ORF">BACCIP111883_03572</name>
</gene>